<evidence type="ECO:0000313" key="4">
    <source>
        <dbReference type="Proteomes" id="UP000198287"/>
    </source>
</evidence>
<proteinExistence type="predicted"/>
<dbReference type="Proteomes" id="UP000198287">
    <property type="component" value="Unassembled WGS sequence"/>
</dbReference>
<keyword evidence="2" id="KW-0472">Membrane</keyword>
<keyword evidence="4" id="KW-1185">Reference proteome</keyword>
<feature type="compositionally biased region" description="Low complexity" evidence="1">
    <location>
        <begin position="670"/>
        <end position="680"/>
    </location>
</feature>
<reference evidence="3 4" key="1">
    <citation type="submission" date="2015-12" db="EMBL/GenBank/DDBJ databases">
        <title>The genome of Folsomia candida.</title>
        <authorList>
            <person name="Faddeeva A."/>
            <person name="Derks M.F."/>
            <person name="Anvar Y."/>
            <person name="Smit S."/>
            <person name="Van Straalen N."/>
            <person name="Roelofs D."/>
        </authorList>
    </citation>
    <scope>NUCLEOTIDE SEQUENCE [LARGE SCALE GENOMIC DNA]</scope>
    <source>
        <strain evidence="3 4">VU population</strain>
        <tissue evidence="3">Whole body</tissue>
    </source>
</reference>
<dbReference type="EMBL" id="LNIX01000023">
    <property type="protein sequence ID" value="OXA43300.1"/>
    <property type="molecule type" value="Genomic_DNA"/>
</dbReference>
<feature type="transmembrane region" description="Helical" evidence="2">
    <location>
        <begin position="340"/>
        <end position="361"/>
    </location>
</feature>
<evidence type="ECO:0000313" key="3">
    <source>
        <dbReference type="EMBL" id="OXA43300.1"/>
    </source>
</evidence>
<gene>
    <name evidence="3" type="ORF">Fcan01_22140</name>
</gene>
<keyword evidence="2" id="KW-0812">Transmembrane</keyword>
<organism evidence="3 4">
    <name type="scientific">Folsomia candida</name>
    <name type="common">Springtail</name>
    <dbReference type="NCBI Taxonomy" id="158441"/>
    <lineage>
        <taxon>Eukaryota</taxon>
        <taxon>Metazoa</taxon>
        <taxon>Ecdysozoa</taxon>
        <taxon>Arthropoda</taxon>
        <taxon>Hexapoda</taxon>
        <taxon>Collembola</taxon>
        <taxon>Entomobryomorpha</taxon>
        <taxon>Isotomoidea</taxon>
        <taxon>Isotomidae</taxon>
        <taxon>Proisotominae</taxon>
        <taxon>Folsomia</taxon>
    </lineage>
</organism>
<feature type="transmembrane region" description="Helical" evidence="2">
    <location>
        <begin position="287"/>
        <end position="305"/>
    </location>
</feature>
<dbReference type="AlphaFoldDB" id="A0A226DDV5"/>
<evidence type="ECO:0000256" key="1">
    <source>
        <dbReference type="SAM" id="MobiDB-lite"/>
    </source>
</evidence>
<name>A0A226DDV5_FOLCA</name>
<comment type="caution">
    <text evidence="3">The sequence shown here is derived from an EMBL/GenBank/DDBJ whole genome shotgun (WGS) entry which is preliminary data.</text>
</comment>
<feature type="transmembrane region" description="Helical" evidence="2">
    <location>
        <begin position="317"/>
        <end position="334"/>
    </location>
</feature>
<sequence>NLEHTSNLPITLKSRKYYEERYNFRSLKEQGHLTLNILRNKGWQCENVFFFFKPTRVFNEKYIDILSTWIQLNNKFYLEDRSSNRSSAIEWGTESIWFLIVSNLKKEEFSTLPTSMWDIMNVEENAIQKLLTVNLFLLFLPDGNSSFSLCSLYTLHSWNLRCLQTLNIEYVLGNEFLKLGTDNIWNIEDSKLHKSPLSSDANVDATVDGYIFKNILEKKMNGSILTTGCGNYGHCAYSKFMMARPLKEYGGIKDAIFLKAEGLNFLSCYRVTYIKFYLYFSPFSAKIWVSILVVLVASGIFMDIVCHLKQIEMRNSILLIFLGFLIDEASFIPRKLWNRYFAKMVIVPWLLFGTILSNLYLGKLIDDVNSPLAGKSLNFLNETRIEGDEELDMDDLYQRQSRFYSQDAHLQDWEEKSFSILSAPYKGFWDKFSKAESYNLQNILMREYKSALFDVGGVRKLYFYLLNPYSRWLPILYDSQSWEDVTAEDVQELIEEELIECGKSVYVDYSKEVVANRSYLKRRYPNINFYLGKEKFFEKSYGLIFEINVAKSKVPTYFKMFFESGIYIMLNSLADYNLYNQKKIISSRIIANRQELGNEETFSPLKIENSIQTLFLDKHLIQSVQPGLASLTDFDHTPIPQFISHCTSYIQLASTLSTTYKTSHPRRSRPSSCSPSMPRSLQSPLPP</sequence>
<accession>A0A226DDV5</accession>
<feature type="non-terminal residue" evidence="3">
    <location>
        <position position="1"/>
    </location>
</feature>
<keyword evidence="2" id="KW-1133">Transmembrane helix</keyword>
<evidence type="ECO:0000256" key="2">
    <source>
        <dbReference type="SAM" id="Phobius"/>
    </source>
</evidence>
<feature type="region of interest" description="Disordered" evidence="1">
    <location>
        <begin position="660"/>
        <end position="687"/>
    </location>
</feature>
<protein>
    <submittedName>
        <fullName evidence="3">Uncharacterized protein</fullName>
    </submittedName>
</protein>